<organism evidence="1 2">
    <name type="scientific">Arabidopsis thaliana</name>
    <name type="common">Mouse-ear cress</name>
    <dbReference type="NCBI Taxonomy" id="3702"/>
    <lineage>
        <taxon>Eukaryota</taxon>
        <taxon>Viridiplantae</taxon>
        <taxon>Streptophyta</taxon>
        <taxon>Embryophyta</taxon>
        <taxon>Tracheophyta</taxon>
        <taxon>Spermatophyta</taxon>
        <taxon>Magnoliopsida</taxon>
        <taxon>eudicotyledons</taxon>
        <taxon>Gunneridae</taxon>
        <taxon>Pentapetalae</taxon>
        <taxon>rosids</taxon>
        <taxon>malvids</taxon>
        <taxon>Brassicales</taxon>
        <taxon>Brassicaceae</taxon>
        <taxon>Camelineae</taxon>
        <taxon>Arabidopsis</taxon>
    </lineage>
</organism>
<gene>
    <name evidence="1" type="ordered locus">AXX17_At5g50550</name>
</gene>
<comment type="caution">
    <text evidence="1">The sequence shown here is derived from an EMBL/GenBank/DDBJ whole genome shotgun (WGS) entry which is preliminary data.</text>
</comment>
<sequence>MSNNPKHTRKEEEEKFTILRFLHNEEDDEQLDLKLEQLQLIPIESTYLFLFQPITKLHVSSYMCY</sequence>
<evidence type="ECO:0000313" key="2">
    <source>
        <dbReference type="Proteomes" id="UP000078284"/>
    </source>
</evidence>
<protein>
    <submittedName>
        <fullName evidence="1">Uncharacterized protein</fullName>
    </submittedName>
</protein>
<dbReference type="EMBL" id="LUHQ01000005">
    <property type="protein sequence ID" value="OAO95529.1"/>
    <property type="molecule type" value="Genomic_DNA"/>
</dbReference>
<dbReference type="Proteomes" id="UP000078284">
    <property type="component" value="Chromosome 5"/>
</dbReference>
<accession>A0A178UNW4</accession>
<evidence type="ECO:0000313" key="1">
    <source>
        <dbReference type="EMBL" id="OAO95529.1"/>
    </source>
</evidence>
<dbReference type="AlphaFoldDB" id="A0A178UNW4"/>
<name>A0A178UNW4_ARATH</name>
<proteinExistence type="predicted"/>
<reference evidence="2" key="1">
    <citation type="journal article" date="2016" name="Proc. Natl. Acad. Sci. U.S.A.">
        <title>Chromosome-level assembly of Arabidopsis thaliana Ler reveals the extent of translocation and inversion polymorphisms.</title>
        <authorList>
            <person name="Zapata L."/>
            <person name="Ding J."/>
            <person name="Willing E.M."/>
            <person name="Hartwig B."/>
            <person name="Bezdan D."/>
            <person name="Jiao W.B."/>
            <person name="Patel V."/>
            <person name="Velikkakam James G."/>
            <person name="Koornneef M."/>
            <person name="Ossowski S."/>
            <person name="Schneeberger K."/>
        </authorList>
    </citation>
    <scope>NUCLEOTIDE SEQUENCE [LARGE SCALE GENOMIC DNA]</scope>
    <source>
        <strain evidence="2">cv. Landsberg erecta</strain>
    </source>
</reference>